<comment type="subunit">
    <text evidence="11">Homodimer.</text>
</comment>
<dbReference type="Gene3D" id="3.40.640.10">
    <property type="entry name" value="Type I PLP-dependent aspartate aminotransferase-like (Major domain)"/>
    <property type="match status" value="1"/>
</dbReference>
<comment type="catalytic activity">
    <reaction evidence="9 11">
        <text>4-(phosphooxy)-L-threonine + 2-oxoglutarate = (R)-3-hydroxy-2-oxo-4-phosphooxybutanoate + L-glutamate</text>
        <dbReference type="Rhea" id="RHEA:16573"/>
        <dbReference type="ChEBI" id="CHEBI:16810"/>
        <dbReference type="ChEBI" id="CHEBI:29985"/>
        <dbReference type="ChEBI" id="CHEBI:58452"/>
        <dbReference type="ChEBI" id="CHEBI:58538"/>
        <dbReference type="EC" id="2.6.1.52"/>
    </reaction>
</comment>
<dbReference type="PANTHER" id="PTHR43247">
    <property type="entry name" value="PHOSPHOSERINE AMINOTRANSFERASE"/>
    <property type="match status" value="1"/>
</dbReference>
<keyword evidence="8 11" id="KW-0718">Serine biosynthesis</keyword>
<evidence type="ECO:0000256" key="11">
    <source>
        <dbReference type="HAMAP-Rule" id="MF_00160"/>
    </source>
</evidence>
<evidence type="ECO:0000256" key="7">
    <source>
        <dbReference type="ARBA" id="ARBA00023096"/>
    </source>
</evidence>
<evidence type="ECO:0000256" key="1">
    <source>
        <dbReference type="ARBA" id="ARBA00005099"/>
    </source>
</evidence>
<dbReference type="PANTHER" id="PTHR43247:SF1">
    <property type="entry name" value="PHOSPHOSERINE AMINOTRANSFERASE"/>
    <property type="match status" value="1"/>
</dbReference>
<sequence>MMSRAYNFGAGPAMLPELILKETQQELLNWQNTGMSIMEIGHRTPEFINLMTQAEQDLRDLLVIPANYHVLFLGGAARTQFSMIPLNFLGNGQQAGYLVTGLWSSIAFQEACKLKKAYCVATDEQSGFVKVPDVSEWQIKENTSYLYFTSNETINGVRLAQKPAVSGLPLVADMTSSLLSEPIAVQDFDLIFAGAQKNIANAGLTVVIIKKEWLDTINTESIPTMLDYRVHVAEKSIYATPPTFNCYLAAKMFQWVKAQGGINALYTENCKKAAKLYSYIDSSAFYYCKVEAEYRSLMNVCFNLKTPSLETLFLQQAKQRNLLALKGHRAVGGLRASLYNAMPMEGVTALIEFMYDFAKEYDR</sequence>
<accession>A0ABX2XWM8</accession>
<dbReference type="HAMAP" id="MF_00160">
    <property type="entry name" value="SerC_aminotrans_5"/>
    <property type="match status" value="1"/>
</dbReference>
<keyword evidence="5 11" id="KW-0808">Transferase</keyword>
<comment type="pathway">
    <text evidence="11">Cofactor biosynthesis; pyridoxine 5'-phosphate biosynthesis; pyridoxine 5'-phosphate from D-erythrose 4-phosphate: step 3/5.</text>
</comment>
<dbReference type="InterPro" id="IPR022278">
    <property type="entry name" value="Pser_aminoTfrase"/>
</dbReference>
<feature type="domain" description="Aminotransferase class V" evidence="13">
    <location>
        <begin position="6"/>
        <end position="350"/>
    </location>
</feature>
<dbReference type="InterPro" id="IPR020578">
    <property type="entry name" value="Aminotrans_V_PyrdxlP_BS"/>
</dbReference>
<dbReference type="SUPFAM" id="SSF53383">
    <property type="entry name" value="PLP-dependent transferases"/>
    <property type="match status" value="1"/>
</dbReference>
<dbReference type="InterPro" id="IPR000192">
    <property type="entry name" value="Aminotrans_V_dom"/>
</dbReference>
<keyword evidence="15" id="KW-1185">Reference proteome</keyword>
<dbReference type="InterPro" id="IPR015424">
    <property type="entry name" value="PyrdxlP-dep_Trfase"/>
</dbReference>
<gene>
    <name evidence="11" type="primary">serC</name>
    <name evidence="14" type="ORF">A8135_10570</name>
</gene>
<comment type="catalytic activity">
    <reaction evidence="10 11 12">
        <text>O-phospho-L-serine + 2-oxoglutarate = 3-phosphooxypyruvate + L-glutamate</text>
        <dbReference type="Rhea" id="RHEA:14329"/>
        <dbReference type="ChEBI" id="CHEBI:16810"/>
        <dbReference type="ChEBI" id="CHEBI:18110"/>
        <dbReference type="ChEBI" id="CHEBI:29985"/>
        <dbReference type="ChEBI" id="CHEBI:57524"/>
        <dbReference type="EC" id="2.6.1.52"/>
    </reaction>
</comment>
<dbReference type="InterPro" id="IPR015422">
    <property type="entry name" value="PyrdxlP-dep_Trfase_small"/>
</dbReference>
<proteinExistence type="inferred from homology"/>
<dbReference type="Gene3D" id="3.90.1150.10">
    <property type="entry name" value="Aspartate Aminotransferase, domain 1"/>
    <property type="match status" value="1"/>
</dbReference>
<keyword evidence="6 11" id="KW-0663">Pyridoxal phosphate</keyword>
<dbReference type="EC" id="2.6.1.52" evidence="11"/>
<feature type="binding site" evidence="11">
    <location>
        <position position="196"/>
    </location>
    <ligand>
        <name>pyridoxal 5'-phosphate</name>
        <dbReference type="ChEBI" id="CHEBI:597326"/>
    </ligand>
</feature>
<comment type="pathway">
    <text evidence="1 11 12">Amino-acid biosynthesis; L-serine biosynthesis; L-serine from 3-phospho-D-glycerate: step 2/3.</text>
</comment>
<protein>
    <recommendedName>
        <fullName evidence="11">Phosphoserine aminotransferase</fullName>
        <ecNumber evidence="11">2.6.1.52</ecNumber>
    </recommendedName>
    <alternativeName>
        <fullName evidence="11">Phosphohydroxythreonine aminotransferase</fullName>
        <shortName evidence="11">PSAT</shortName>
    </alternativeName>
</protein>
<dbReference type="NCBIfam" id="TIGR01364">
    <property type="entry name" value="serC_1"/>
    <property type="match status" value="1"/>
</dbReference>
<comment type="similarity">
    <text evidence="2 11">Belongs to the class-V pyridoxal-phosphate-dependent aminotransferase family. SerC subfamily.</text>
</comment>
<dbReference type="EMBL" id="LYOZ01000006">
    <property type="protein sequence ID" value="OCH98832.1"/>
    <property type="molecule type" value="Genomic_DNA"/>
</dbReference>
<comment type="subcellular location">
    <subcellularLocation>
        <location evidence="11">Cytoplasm</location>
    </subcellularLocation>
</comment>
<name>A0ABX2XWM8_9GAMM</name>
<evidence type="ECO:0000256" key="12">
    <source>
        <dbReference type="RuleBase" id="RU004505"/>
    </source>
</evidence>
<reference evidence="14 15" key="1">
    <citation type="submission" date="2016-05" db="EMBL/GenBank/DDBJ databases">
        <authorList>
            <person name="Prochazka B."/>
            <person name="Indra A."/>
            <person name="Hasenberger P."/>
            <person name="Blaschitz M."/>
            <person name="Wagner L."/>
            <person name="Wewalka G."/>
            <person name="Sorschag S."/>
            <person name="Schmid D."/>
            <person name="Ruppitsch W."/>
        </authorList>
    </citation>
    <scope>NUCLEOTIDE SEQUENCE [LARGE SCALE GENOMIC DNA]</scope>
    <source>
        <strain evidence="14 15">974010_12</strain>
    </source>
</reference>
<evidence type="ECO:0000256" key="5">
    <source>
        <dbReference type="ARBA" id="ARBA00022679"/>
    </source>
</evidence>
<keyword evidence="11" id="KW-0963">Cytoplasm</keyword>
<organism evidence="14 15">
    <name type="scientific">Legionella jamestowniensis</name>
    <dbReference type="NCBI Taxonomy" id="455"/>
    <lineage>
        <taxon>Bacteria</taxon>
        <taxon>Pseudomonadati</taxon>
        <taxon>Pseudomonadota</taxon>
        <taxon>Gammaproteobacteria</taxon>
        <taxon>Legionellales</taxon>
        <taxon>Legionellaceae</taxon>
        <taxon>Legionella</taxon>
    </lineage>
</organism>
<keyword evidence="7 11" id="KW-0664">Pyridoxine biosynthesis</keyword>
<feature type="binding site" evidence="11">
    <location>
        <position position="173"/>
    </location>
    <ligand>
        <name>pyridoxal 5'-phosphate</name>
        <dbReference type="ChEBI" id="CHEBI:597326"/>
    </ligand>
</feature>
<dbReference type="Proteomes" id="UP000093336">
    <property type="component" value="Unassembled WGS sequence"/>
</dbReference>
<evidence type="ECO:0000256" key="6">
    <source>
        <dbReference type="ARBA" id="ARBA00022898"/>
    </source>
</evidence>
<feature type="binding site" evidence="11">
    <location>
        <position position="103"/>
    </location>
    <ligand>
        <name>pyridoxal 5'-phosphate</name>
        <dbReference type="ChEBI" id="CHEBI:597326"/>
    </ligand>
</feature>
<evidence type="ECO:0000256" key="8">
    <source>
        <dbReference type="ARBA" id="ARBA00023299"/>
    </source>
</evidence>
<keyword evidence="3 11" id="KW-0032">Aminotransferase</keyword>
<evidence type="ECO:0000256" key="9">
    <source>
        <dbReference type="ARBA" id="ARBA00047630"/>
    </source>
</evidence>
<keyword evidence="4 11" id="KW-0028">Amino-acid biosynthesis</keyword>
<evidence type="ECO:0000256" key="3">
    <source>
        <dbReference type="ARBA" id="ARBA00022576"/>
    </source>
</evidence>
<dbReference type="PIRSF" id="PIRSF000525">
    <property type="entry name" value="SerC"/>
    <property type="match status" value="1"/>
</dbReference>
<comment type="cofactor">
    <cofactor evidence="11">
        <name>pyridoxal 5'-phosphate</name>
        <dbReference type="ChEBI" id="CHEBI:597326"/>
    </cofactor>
    <text evidence="11">Binds 1 pyridoxal phosphate per subunit.</text>
</comment>
<evidence type="ECO:0000256" key="10">
    <source>
        <dbReference type="ARBA" id="ARBA00049007"/>
    </source>
</evidence>
<dbReference type="Pfam" id="PF00266">
    <property type="entry name" value="Aminotran_5"/>
    <property type="match status" value="1"/>
</dbReference>
<feature type="binding site" evidence="11">
    <location>
        <begin position="77"/>
        <end position="78"/>
    </location>
    <ligand>
        <name>pyridoxal 5'-phosphate</name>
        <dbReference type="ChEBI" id="CHEBI:597326"/>
    </ligand>
</feature>
<comment type="function">
    <text evidence="11">Catalyzes the reversible conversion of 3-phosphohydroxypyruvate to phosphoserine and of 3-hydroxy-2-oxo-4-phosphonooxybutanoate to phosphohydroxythreonine.</text>
</comment>
<dbReference type="PROSITE" id="PS00595">
    <property type="entry name" value="AA_TRANSFER_CLASS_5"/>
    <property type="match status" value="1"/>
</dbReference>
<comment type="caution">
    <text evidence="14">The sequence shown here is derived from an EMBL/GenBank/DDBJ whole genome shotgun (WGS) entry which is preliminary data.</text>
</comment>
<evidence type="ECO:0000313" key="14">
    <source>
        <dbReference type="EMBL" id="OCH98832.1"/>
    </source>
</evidence>
<feature type="modified residue" description="N6-(pyridoxal phosphate)lysine" evidence="11">
    <location>
        <position position="197"/>
    </location>
</feature>
<comment type="caution">
    <text evidence="11">Lacks conserved residue(s) required for the propagation of feature annotation.</text>
</comment>
<evidence type="ECO:0000256" key="4">
    <source>
        <dbReference type="ARBA" id="ARBA00022605"/>
    </source>
</evidence>
<dbReference type="NCBIfam" id="NF003764">
    <property type="entry name" value="PRK05355.1"/>
    <property type="match status" value="1"/>
</dbReference>
<feature type="binding site" evidence="11">
    <location>
        <position position="153"/>
    </location>
    <ligand>
        <name>pyridoxal 5'-phosphate</name>
        <dbReference type="ChEBI" id="CHEBI:597326"/>
    </ligand>
</feature>
<feature type="binding site" evidence="11">
    <location>
        <position position="43"/>
    </location>
    <ligand>
        <name>L-glutamate</name>
        <dbReference type="ChEBI" id="CHEBI:29985"/>
    </ligand>
</feature>
<evidence type="ECO:0000313" key="15">
    <source>
        <dbReference type="Proteomes" id="UP000093336"/>
    </source>
</evidence>
<evidence type="ECO:0000256" key="2">
    <source>
        <dbReference type="ARBA" id="ARBA00006904"/>
    </source>
</evidence>
<evidence type="ECO:0000259" key="13">
    <source>
        <dbReference type="Pfam" id="PF00266"/>
    </source>
</evidence>
<dbReference type="InterPro" id="IPR015421">
    <property type="entry name" value="PyrdxlP-dep_Trfase_major"/>
</dbReference>